<comment type="caution">
    <text evidence="1">The sequence shown here is derived from an EMBL/GenBank/DDBJ whole genome shotgun (WGS) entry which is preliminary data.</text>
</comment>
<evidence type="ECO:0000313" key="1">
    <source>
        <dbReference type="EMBL" id="MFC3024630.1"/>
    </source>
</evidence>
<dbReference type="EMBL" id="JBHRSE010000084">
    <property type="protein sequence ID" value="MFC3024630.1"/>
    <property type="molecule type" value="Genomic_DNA"/>
</dbReference>
<dbReference type="Proteomes" id="UP001595384">
    <property type="component" value="Unassembled WGS sequence"/>
</dbReference>
<keyword evidence="2" id="KW-1185">Reference proteome</keyword>
<organism evidence="1 2">
    <name type="scientific">Vibrio zhugei</name>
    <dbReference type="NCBI Taxonomy" id="2479546"/>
    <lineage>
        <taxon>Bacteria</taxon>
        <taxon>Pseudomonadati</taxon>
        <taxon>Pseudomonadota</taxon>
        <taxon>Gammaproteobacteria</taxon>
        <taxon>Vibrionales</taxon>
        <taxon>Vibrionaceae</taxon>
        <taxon>Vibrio</taxon>
    </lineage>
</organism>
<evidence type="ECO:0000313" key="2">
    <source>
        <dbReference type="Proteomes" id="UP001595384"/>
    </source>
</evidence>
<reference evidence="2" key="1">
    <citation type="journal article" date="2019" name="Int. J. Syst. Evol. Microbiol.">
        <title>The Global Catalogue of Microorganisms (GCM) 10K type strain sequencing project: providing services to taxonomists for standard genome sequencing and annotation.</title>
        <authorList>
            <consortium name="The Broad Institute Genomics Platform"/>
            <consortium name="The Broad Institute Genome Sequencing Center for Infectious Disease"/>
            <person name="Wu L."/>
            <person name="Ma J."/>
        </authorList>
    </citation>
    <scope>NUCLEOTIDE SEQUENCE [LARGE SCALE GENOMIC DNA]</scope>
    <source>
        <strain evidence="2">KCTC 62784</strain>
    </source>
</reference>
<evidence type="ECO:0008006" key="3">
    <source>
        <dbReference type="Google" id="ProtNLM"/>
    </source>
</evidence>
<sequence length="77" mass="8970">MERDDLGICLNYRLLGHHLHSTFTSVRAYKVDSSEHNEVIVIFSSPQMTGRDVLKSMDTEDDLEWRAEHLCCETCHF</sequence>
<proteinExistence type="predicted"/>
<accession>A0ABV7CDE8</accession>
<name>A0ABV7CDE8_9VIBR</name>
<gene>
    <name evidence="1" type="ORF">ACFODT_12425</name>
</gene>
<dbReference type="RefSeq" id="WP_123016201.1">
    <property type="nucleotide sequence ID" value="NZ_AP024911.1"/>
</dbReference>
<protein>
    <recommendedName>
        <fullName evidence="3">Cation transporter</fullName>
    </recommendedName>
</protein>